<comment type="caution">
    <text evidence="3">The sequence shown here is derived from an EMBL/GenBank/DDBJ whole genome shotgun (WGS) entry which is preliminary data.</text>
</comment>
<proteinExistence type="predicted"/>
<accession>A0A5J5HZ42</accession>
<keyword evidence="1" id="KW-0812">Transmembrane</keyword>
<evidence type="ECO:0000256" key="1">
    <source>
        <dbReference type="SAM" id="Phobius"/>
    </source>
</evidence>
<sequence>MERGQPMTSTFISDKKVGGIIAILFGCLSLYEGIKLYPLNKNLLTGDHTFPGFIGLLLIIFGLAVFFDRKIETNQTNLPSGRTRINIILSISILFIYCLLIVLFGYVIATLIVSISLIKMIGNYRWLFSVLMGTTITAVLYYLFIVLLKIPFPSGYFAF</sequence>
<evidence type="ECO:0000313" key="3">
    <source>
        <dbReference type="EMBL" id="KAA9028401.1"/>
    </source>
</evidence>
<dbReference type="InterPro" id="IPR009936">
    <property type="entry name" value="DUF1468"/>
</dbReference>
<keyword evidence="1" id="KW-0472">Membrane</keyword>
<feature type="transmembrane region" description="Helical" evidence="1">
    <location>
        <begin position="49"/>
        <end position="67"/>
    </location>
</feature>
<feature type="transmembrane region" description="Helical" evidence="1">
    <location>
        <begin position="87"/>
        <end position="118"/>
    </location>
</feature>
<feature type="transmembrane region" description="Helical" evidence="1">
    <location>
        <begin position="20"/>
        <end position="37"/>
    </location>
</feature>
<evidence type="ECO:0000259" key="2">
    <source>
        <dbReference type="Pfam" id="PF07331"/>
    </source>
</evidence>
<name>A0A5J5HZ42_9BACI</name>
<protein>
    <submittedName>
        <fullName evidence="3">Tripartite tricarboxylate transporter TctB family protein</fullName>
    </submittedName>
</protein>
<dbReference type="Proteomes" id="UP000326671">
    <property type="component" value="Unassembled WGS sequence"/>
</dbReference>
<keyword evidence="1" id="KW-1133">Transmembrane helix</keyword>
<gene>
    <name evidence="3" type="ORF">F4V44_03760</name>
</gene>
<dbReference type="OrthoDB" id="1807861at2"/>
<dbReference type="AlphaFoldDB" id="A0A5J5HZ42"/>
<feature type="domain" description="DUF1468" evidence="2">
    <location>
        <begin position="18"/>
        <end position="153"/>
    </location>
</feature>
<evidence type="ECO:0000313" key="4">
    <source>
        <dbReference type="Proteomes" id="UP000326671"/>
    </source>
</evidence>
<dbReference type="Pfam" id="PF07331">
    <property type="entry name" value="TctB"/>
    <property type="match status" value="1"/>
</dbReference>
<reference evidence="3 4" key="1">
    <citation type="submission" date="2019-09" db="EMBL/GenBank/DDBJ databases">
        <title>Whole genome sequences of isolates from the Mars Exploration Rovers.</title>
        <authorList>
            <person name="Seuylemezian A."/>
            <person name="Vaishampayan P."/>
        </authorList>
    </citation>
    <scope>NUCLEOTIDE SEQUENCE [LARGE SCALE GENOMIC DNA]</scope>
    <source>
        <strain evidence="3 4">MER_TA_151</strain>
    </source>
</reference>
<dbReference type="PROSITE" id="PS51257">
    <property type="entry name" value="PROKAR_LIPOPROTEIN"/>
    <property type="match status" value="1"/>
</dbReference>
<keyword evidence="4" id="KW-1185">Reference proteome</keyword>
<dbReference type="EMBL" id="VYKL01000010">
    <property type="protein sequence ID" value="KAA9028401.1"/>
    <property type="molecule type" value="Genomic_DNA"/>
</dbReference>
<organism evidence="3 4">
    <name type="scientific">Niallia endozanthoxylica</name>
    <dbReference type="NCBI Taxonomy" id="2036016"/>
    <lineage>
        <taxon>Bacteria</taxon>
        <taxon>Bacillati</taxon>
        <taxon>Bacillota</taxon>
        <taxon>Bacilli</taxon>
        <taxon>Bacillales</taxon>
        <taxon>Bacillaceae</taxon>
        <taxon>Niallia</taxon>
    </lineage>
</organism>
<feature type="transmembrane region" description="Helical" evidence="1">
    <location>
        <begin position="124"/>
        <end position="148"/>
    </location>
</feature>